<gene>
    <name evidence="15" type="ORF">GPM918_LOCUS18396</name>
    <name evidence="16" type="ORF">OVA965_LOCUS21593</name>
    <name evidence="17" type="ORF">SRO942_LOCUS18393</name>
    <name evidence="18" type="ORF">TMI583_LOCUS22280</name>
</gene>
<keyword evidence="7" id="KW-0862">Zinc</keyword>
<dbReference type="InterPro" id="IPR004910">
    <property type="entry name" value="Yippee/Mis18/Cereblon"/>
</dbReference>
<dbReference type="EMBL" id="CAJOBA010030988">
    <property type="protein sequence ID" value="CAF3957437.1"/>
    <property type="molecule type" value="Genomic_DNA"/>
</dbReference>
<dbReference type="InterPro" id="IPR046336">
    <property type="entry name" value="Lon_prtase_N_sf"/>
</dbReference>
<feature type="compositionally biased region" description="Low complexity" evidence="12">
    <location>
        <begin position="9"/>
        <end position="38"/>
    </location>
</feature>
<organism evidence="15 19">
    <name type="scientific">Didymodactylos carnosus</name>
    <dbReference type="NCBI Taxonomy" id="1234261"/>
    <lineage>
        <taxon>Eukaryota</taxon>
        <taxon>Metazoa</taxon>
        <taxon>Spiralia</taxon>
        <taxon>Gnathifera</taxon>
        <taxon>Rotifera</taxon>
        <taxon>Eurotatoria</taxon>
        <taxon>Bdelloidea</taxon>
        <taxon>Philodinida</taxon>
        <taxon>Philodinidae</taxon>
        <taxon>Didymodactylos</taxon>
    </lineage>
</organism>
<dbReference type="UniPathway" id="UPA00143"/>
<feature type="region of interest" description="Disordered" evidence="12">
    <location>
        <begin position="444"/>
        <end position="478"/>
    </location>
</feature>
<keyword evidence="6" id="KW-0833">Ubl conjugation pathway</keyword>
<comment type="subunit">
    <text evidence="11">Likely a component of a DCX (DDB1-CUL4-X-box) protein ligase complex. May interact with pic/DDB1.</text>
</comment>
<dbReference type="EMBL" id="CAJOBC010005303">
    <property type="protein sequence ID" value="CAF3859113.1"/>
    <property type="molecule type" value="Genomic_DNA"/>
</dbReference>
<evidence type="ECO:0000259" key="14">
    <source>
        <dbReference type="PROSITE" id="PS51788"/>
    </source>
</evidence>
<evidence type="ECO:0000256" key="8">
    <source>
        <dbReference type="ARBA" id="ARBA00023242"/>
    </source>
</evidence>
<dbReference type="Proteomes" id="UP000682733">
    <property type="component" value="Unassembled WGS sequence"/>
</dbReference>
<evidence type="ECO:0000256" key="12">
    <source>
        <dbReference type="SAM" id="MobiDB-lite"/>
    </source>
</evidence>
<dbReference type="OrthoDB" id="267517at2759"/>
<reference evidence="15" key="1">
    <citation type="submission" date="2021-02" db="EMBL/GenBank/DDBJ databases">
        <authorList>
            <person name="Nowell W R."/>
        </authorList>
    </citation>
    <scope>NUCLEOTIDE SEQUENCE</scope>
</reference>
<evidence type="ECO:0000313" key="15">
    <source>
        <dbReference type="EMBL" id="CAF1093738.1"/>
    </source>
</evidence>
<keyword evidence="8" id="KW-0539">Nucleus</keyword>
<dbReference type="GO" id="GO:0005634">
    <property type="term" value="C:nucleus"/>
    <property type="evidence" value="ECO:0007669"/>
    <property type="project" value="UniProtKB-SubCell"/>
</dbReference>
<evidence type="ECO:0000256" key="11">
    <source>
        <dbReference type="ARBA" id="ARBA00046796"/>
    </source>
</evidence>
<evidence type="ECO:0000259" key="13">
    <source>
        <dbReference type="PROSITE" id="PS51787"/>
    </source>
</evidence>
<comment type="pathway">
    <text evidence="2">Protein modification; protein ubiquitination.</text>
</comment>
<dbReference type="GO" id="GO:0046872">
    <property type="term" value="F:metal ion binding"/>
    <property type="evidence" value="ECO:0007669"/>
    <property type="project" value="UniProtKB-KW"/>
</dbReference>
<evidence type="ECO:0000256" key="4">
    <source>
        <dbReference type="ARBA" id="ARBA00014394"/>
    </source>
</evidence>
<sequence>MTSENSEQTASPSTTTADSDDYQSVSSELSQSNQQLSVPTNVTSLISNNSNSQPLNDESQENVVNNEQNIDLEERHRQRFPEIPPLGFRSSNGVEFDVFIPFHQLNQNEEQTSNERQENPHDIAMHMYNDNDNNNNDDEHEEYFHRLPEQIQYIQNLLIDQENQQEADDQFANEEDNEHDGMFFDQADLHDNEVERNSDATDDDNGESDEETMSQNPLDDIKQMTYDRVLPTAHSYLGNEFQEFSGMQLLDEHSNRIILPIIFLPNMVLIPNQIVPWQVFSQKNIRLIKCAKDENRLFGVVDACSKRSPESNRDQYGTTAEIVSYYEESHSESNITTLQLKIIGRQRFIIQNPDQHIKRDLYGIEHAQVKILPEINLDRPYLMTFKSICKTYFHIMNYCRNYDITIQNQKFNEQREEHKQDEKEEITTSTCGQFVQQAMHLLTKRRRTSSSTSTSTSSNVNNNHAISSVEVDTDPTVSDPKRCLKRPCSLSPQEQRAKLYKFRTRYGLCSMTPYPYWIYRQYDPYYIMSLIKLEINNIQNTKHIESMPVQPGAFSDWLLMNLPFELHTVQNILALPTCVQRLQFVLSWLKKYKKFLCRRCFADICENEDIFSMSVQGLMSAYVNPHGQIHETLTVYKGKNLKVIGPRTLEHSWFPGYSWQIVQCQRCGNHLGWKFTASNSSLKPKMFYGLTRNGLIFARTDESHPPINHDDDDGEDSQHNDLWNMLE</sequence>
<dbReference type="AlphaFoldDB" id="A0A814NN82"/>
<dbReference type="EMBL" id="CAJNOQ010005303">
    <property type="protein sequence ID" value="CAF1093738.1"/>
    <property type="molecule type" value="Genomic_DNA"/>
</dbReference>
<proteinExistence type="inferred from homology"/>
<protein>
    <recommendedName>
        <fullName evidence="4">Protein cereblon</fullName>
    </recommendedName>
    <alternativeName>
        <fullName evidence="9">Protein ohgata</fullName>
    </alternativeName>
</protein>
<feature type="domain" description="CULT" evidence="14">
    <location>
        <begin position="592"/>
        <end position="699"/>
    </location>
</feature>
<dbReference type="PROSITE" id="PS51788">
    <property type="entry name" value="CULT"/>
    <property type="match status" value="1"/>
</dbReference>
<feature type="compositionally biased region" description="Low complexity" evidence="12">
    <location>
        <begin position="449"/>
        <end position="458"/>
    </location>
</feature>
<evidence type="ECO:0000256" key="1">
    <source>
        <dbReference type="ARBA" id="ARBA00004123"/>
    </source>
</evidence>
<evidence type="ECO:0000256" key="10">
    <source>
        <dbReference type="ARBA" id="ARBA00046075"/>
    </source>
</evidence>
<comment type="caution">
    <text evidence="15">The sequence shown here is derived from an EMBL/GenBank/DDBJ whole genome shotgun (WGS) entry which is preliminary data.</text>
</comment>
<dbReference type="Proteomes" id="UP000677228">
    <property type="component" value="Unassembled WGS sequence"/>
</dbReference>
<dbReference type="Proteomes" id="UP000663829">
    <property type="component" value="Unassembled WGS sequence"/>
</dbReference>
<evidence type="ECO:0000313" key="18">
    <source>
        <dbReference type="EMBL" id="CAF3957437.1"/>
    </source>
</evidence>
<dbReference type="FunFam" id="2.170.150.20:FF:000005">
    <property type="entry name" value="Blast:Protein cereblon homolog"/>
    <property type="match status" value="1"/>
</dbReference>
<feature type="domain" description="Lon N-terminal" evidence="13">
    <location>
        <begin position="259"/>
        <end position="593"/>
    </location>
</feature>
<dbReference type="PROSITE" id="PS51787">
    <property type="entry name" value="LON_N"/>
    <property type="match status" value="1"/>
</dbReference>
<name>A0A814NN82_9BILA</name>
<dbReference type="GO" id="GO:0016567">
    <property type="term" value="P:protein ubiquitination"/>
    <property type="evidence" value="ECO:0007669"/>
    <property type="project" value="UniProtKB-UniPathway"/>
</dbReference>
<comment type="function">
    <text evidence="10">Substrate recognition component of a DCX (DDB1-CUL4-X-box) E3 protein ligase complex that mediates the ubiquitination and subsequent proteasomal degradation of target proteins. Has an essential role in mediating growth by negatively regulating insulin signaling. It also has a role in maintaining presynaptic function in the neuromuscular junction synapses of third-instar larvae.</text>
</comment>
<keyword evidence="19" id="KW-1185">Reference proteome</keyword>
<keyword evidence="5" id="KW-0479">Metal-binding</keyword>
<dbReference type="SMART" id="SM00464">
    <property type="entry name" value="LON"/>
    <property type="match status" value="1"/>
</dbReference>
<evidence type="ECO:0000256" key="6">
    <source>
        <dbReference type="ARBA" id="ARBA00022786"/>
    </source>
</evidence>
<evidence type="ECO:0000256" key="9">
    <source>
        <dbReference type="ARBA" id="ARBA00030079"/>
    </source>
</evidence>
<dbReference type="EMBL" id="CAJNOK010011883">
    <property type="protein sequence ID" value="CAF1150804.1"/>
    <property type="molecule type" value="Genomic_DNA"/>
</dbReference>
<feature type="region of interest" description="Disordered" evidence="12">
    <location>
        <begin position="1"/>
        <end position="39"/>
    </location>
</feature>
<feature type="region of interest" description="Disordered" evidence="12">
    <location>
        <begin position="701"/>
        <end position="727"/>
    </location>
</feature>
<evidence type="ECO:0000313" key="19">
    <source>
        <dbReference type="Proteomes" id="UP000663829"/>
    </source>
</evidence>
<dbReference type="Proteomes" id="UP000681722">
    <property type="component" value="Unassembled WGS sequence"/>
</dbReference>
<dbReference type="Pfam" id="PF02190">
    <property type="entry name" value="LON_substr_bdg"/>
    <property type="match status" value="1"/>
</dbReference>
<evidence type="ECO:0000256" key="2">
    <source>
        <dbReference type="ARBA" id="ARBA00004906"/>
    </source>
</evidence>
<evidence type="ECO:0000313" key="16">
    <source>
        <dbReference type="EMBL" id="CAF1150804.1"/>
    </source>
</evidence>
<dbReference type="SUPFAM" id="SSF88697">
    <property type="entry name" value="PUA domain-like"/>
    <property type="match status" value="1"/>
</dbReference>
<comment type="subcellular location">
    <subcellularLocation>
        <location evidence="1">Nucleus</location>
    </subcellularLocation>
</comment>
<accession>A0A814NN82</accession>
<dbReference type="Pfam" id="PF03226">
    <property type="entry name" value="Yippee-Mis18"/>
    <property type="match status" value="1"/>
</dbReference>
<evidence type="ECO:0000256" key="7">
    <source>
        <dbReference type="ARBA" id="ARBA00022833"/>
    </source>
</evidence>
<dbReference type="Gene3D" id="2.170.150.20">
    <property type="entry name" value="Peptide methionine sulfoxide reductase"/>
    <property type="match status" value="1"/>
</dbReference>
<dbReference type="CDD" id="cd15777">
    <property type="entry name" value="CRBN_C_like"/>
    <property type="match status" value="1"/>
</dbReference>
<evidence type="ECO:0000256" key="3">
    <source>
        <dbReference type="ARBA" id="ARBA00005293"/>
    </source>
</evidence>
<evidence type="ECO:0000313" key="17">
    <source>
        <dbReference type="EMBL" id="CAF3859113.1"/>
    </source>
</evidence>
<dbReference type="Gene3D" id="2.30.130.40">
    <property type="entry name" value="LON domain-like"/>
    <property type="match status" value="1"/>
</dbReference>
<evidence type="ECO:0000256" key="5">
    <source>
        <dbReference type="ARBA" id="ARBA00022723"/>
    </source>
</evidence>
<comment type="similarity">
    <text evidence="3">Belongs to the CRBN family.</text>
</comment>
<dbReference type="InterPro" id="IPR003111">
    <property type="entry name" value="Lon_prtase_N"/>
</dbReference>
<feature type="compositionally biased region" description="Acidic residues" evidence="12">
    <location>
        <begin position="200"/>
        <end position="212"/>
    </location>
</feature>
<dbReference type="Gene3D" id="1.20.58.1480">
    <property type="match status" value="1"/>
</dbReference>
<dbReference type="InterPro" id="IPR015947">
    <property type="entry name" value="PUA-like_sf"/>
</dbReference>
<feature type="region of interest" description="Disordered" evidence="12">
    <location>
        <begin position="195"/>
        <end position="219"/>
    </location>
</feature>
<dbReference type="InterPro" id="IPR034750">
    <property type="entry name" value="CULT"/>
</dbReference>